<dbReference type="Proteomes" id="UP001224890">
    <property type="component" value="Unassembled WGS sequence"/>
</dbReference>
<dbReference type="RefSeq" id="XP_060429422.1">
    <property type="nucleotide sequence ID" value="XM_060574929.1"/>
</dbReference>
<sequence length="134" mass="14514">MPVLLVVLVVLAWVMLVVEVAWVPSVTTRVNSVLLISVKFLPPLPPAVSLSAKTESPPDVPTQARARYRAMEAPLSMAVVWSAWAVLALTLRERLSAPAPTLGSPIPLALLTRGFFRVYLLRFLRSEGSRDGGG</sequence>
<evidence type="ECO:0000313" key="3">
    <source>
        <dbReference type="Proteomes" id="UP001224890"/>
    </source>
</evidence>
<keyword evidence="3" id="KW-1185">Reference proteome</keyword>
<evidence type="ECO:0008006" key="4">
    <source>
        <dbReference type="Google" id="ProtNLM"/>
    </source>
</evidence>
<evidence type="ECO:0000313" key="2">
    <source>
        <dbReference type="EMBL" id="KAK1675419.1"/>
    </source>
</evidence>
<dbReference type="EMBL" id="JAHMHR010000021">
    <property type="protein sequence ID" value="KAK1675419.1"/>
    <property type="molecule type" value="Genomic_DNA"/>
</dbReference>
<feature type="signal peptide" evidence="1">
    <location>
        <begin position="1"/>
        <end position="20"/>
    </location>
</feature>
<feature type="non-terminal residue" evidence="2">
    <location>
        <position position="1"/>
    </location>
</feature>
<proteinExistence type="predicted"/>
<evidence type="ECO:0000256" key="1">
    <source>
        <dbReference type="SAM" id="SignalP"/>
    </source>
</evidence>
<dbReference type="GeneID" id="85459455"/>
<keyword evidence="1" id="KW-0732">Signal</keyword>
<protein>
    <recommendedName>
        <fullName evidence="4">Secreted protein</fullName>
    </recommendedName>
</protein>
<reference evidence="2" key="1">
    <citation type="submission" date="2021-06" db="EMBL/GenBank/DDBJ databases">
        <title>Comparative genomics, transcriptomics and evolutionary studies reveal genomic signatures of adaptation to plant cell wall in hemibiotrophic fungi.</title>
        <authorList>
            <consortium name="DOE Joint Genome Institute"/>
            <person name="Baroncelli R."/>
            <person name="Diaz J.F."/>
            <person name="Benocci T."/>
            <person name="Peng M."/>
            <person name="Battaglia E."/>
            <person name="Haridas S."/>
            <person name="Andreopoulos W."/>
            <person name="Labutti K."/>
            <person name="Pangilinan J."/>
            <person name="Floch G.L."/>
            <person name="Makela M.R."/>
            <person name="Henrissat B."/>
            <person name="Grigoriev I.V."/>
            <person name="Crouch J.A."/>
            <person name="De Vries R.P."/>
            <person name="Sukno S.A."/>
            <person name="Thon M.R."/>
        </authorList>
    </citation>
    <scope>NUCLEOTIDE SEQUENCE</scope>
    <source>
        <strain evidence="2">CBS 193.32</strain>
    </source>
</reference>
<organism evidence="2 3">
    <name type="scientific">Colletotrichum godetiae</name>
    <dbReference type="NCBI Taxonomy" id="1209918"/>
    <lineage>
        <taxon>Eukaryota</taxon>
        <taxon>Fungi</taxon>
        <taxon>Dikarya</taxon>
        <taxon>Ascomycota</taxon>
        <taxon>Pezizomycotina</taxon>
        <taxon>Sordariomycetes</taxon>
        <taxon>Hypocreomycetidae</taxon>
        <taxon>Glomerellales</taxon>
        <taxon>Glomerellaceae</taxon>
        <taxon>Colletotrichum</taxon>
        <taxon>Colletotrichum acutatum species complex</taxon>
    </lineage>
</organism>
<name>A0AAJ0ALH0_9PEZI</name>
<gene>
    <name evidence="2" type="ORF">BDP55DRAFT_664147</name>
</gene>
<accession>A0AAJ0ALH0</accession>
<feature type="chain" id="PRO_5042494472" description="Secreted protein" evidence="1">
    <location>
        <begin position="21"/>
        <end position="134"/>
    </location>
</feature>
<dbReference type="AlphaFoldDB" id="A0AAJ0ALH0"/>
<comment type="caution">
    <text evidence="2">The sequence shown here is derived from an EMBL/GenBank/DDBJ whole genome shotgun (WGS) entry which is preliminary data.</text>
</comment>